<dbReference type="EMBL" id="JSUQ01000001">
    <property type="protein sequence ID" value="KHQ55166.1"/>
    <property type="molecule type" value="Genomic_DNA"/>
</dbReference>
<protein>
    <submittedName>
        <fullName evidence="1">Uncharacterized protein</fullName>
    </submittedName>
</protein>
<name>A0A0B3SEN2_9RHOB</name>
<keyword evidence="2" id="KW-1185">Reference proteome</keyword>
<sequence length="269" mass="30334">MHHIGRAIQHPPTELPVLEFWARDYDHVFAVYNPFFTVPGHHPDTTHYGPARINVSSADELSALAEAPPMPENPAPDEFPDLIKQTGSPLRWEAVRQAIGARDRALFERTVWLWALNIERDDTDDGMRAALTRYCTAQGIYPPEEDCMPAIMEPMLSDYLQALGIDEIMLWDEYRENALPAPREALDRDEVAVWLDGATGNSVRAVSAPGFLISWAFDDVHGVLALTDDLYRRCAPDRFLECRAYGVGGYVDLFNPAEFLDRLPRTGTH</sequence>
<evidence type="ECO:0000313" key="2">
    <source>
        <dbReference type="Proteomes" id="UP000030960"/>
    </source>
</evidence>
<reference evidence="1 2" key="1">
    <citation type="submission" date="2014-10" db="EMBL/GenBank/DDBJ databases">
        <title>Genome sequence of Ponticoccus sp. strain UMTAT08 isolated from clonal culture of toxic dinoflagellate Alexandrium tamiyavanichii.</title>
        <authorList>
            <person name="Gan H.Y."/>
            <person name="Muhd D.-D."/>
            <person name="Mohd Noor M.E."/>
            <person name="Yeong Y.S."/>
            <person name="Usup G."/>
        </authorList>
    </citation>
    <scope>NUCLEOTIDE SEQUENCE [LARGE SCALE GENOMIC DNA]</scope>
    <source>
        <strain evidence="1 2">UMTAT08</strain>
    </source>
</reference>
<comment type="caution">
    <text evidence="1">The sequence shown here is derived from an EMBL/GenBank/DDBJ whole genome shotgun (WGS) entry which is preliminary data.</text>
</comment>
<dbReference type="OrthoDB" id="9151069at2"/>
<accession>A0A0B3SEN2</accession>
<dbReference type="AlphaFoldDB" id="A0A0B3SEN2"/>
<proteinExistence type="predicted"/>
<evidence type="ECO:0000313" key="1">
    <source>
        <dbReference type="EMBL" id="KHQ55166.1"/>
    </source>
</evidence>
<gene>
    <name evidence="1" type="ORF">OA50_00202</name>
</gene>
<dbReference type="STRING" id="561184.SAMN05216376_103206"/>
<dbReference type="RefSeq" id="WP_052244207.1">
    <property type="nucleotide sequence ID" value="NZ_JSUQ01000001.1"/>
</dbReference>
<dbReference type="Proteomes" id="UP000030960">
    <property type="component" value="Unassembled WGS sequence"/>
</dbReference>
<organism evidence="1 2">
    <name type="scientific">Mameliella alba</name>
    <dbReference type="NCBI Taxonomy" id="561184"/>
    <lineage>
        <taxon>Bacteria</taxon>
        <taxon>Pseudomonadati</taxon>
        <taxon>Pseudomonadota</taxon>
        <taxon>Alphaproteobacteria</taxon>
        <taxon>Rhodobacterales</taxon>
        <taxon>Roseobacteraceae</taxon>
        <taxon>Mameliella</taxon>
    </lineage>
</organism>